<accession>A0ABQ5KN29</accession>
<proteinExistence type="predicted"/>
<feature type="non-terminal residue" evidence="1">
    <location>
        <position position="1"/>
    </location>
</feature>
<evidence type="ECO:0000313" key="2">
    <source>
        <dbReference type="Proteomes" id="UP001057375"/>
    </source>
</evidence>
<feature type="non-terminal residue" evidence="1">
    <location>
        <position position="240"/>
    </location>
</feature>
<dbReference type="EMBL" id="BQXS01003275">
    <property type="protein sequence ID" value="GKT33911.1"/>
    <property type="molecule type" value="Genomic_DNA"/>
</dbReference>
<protein>
    <submittedName>
        <fullName evidence="1">Uncharacterized protein</fullName>
    </submittedName>
</protein>
<comment type="caution">
    <text evidence="1">The sequence shown here is derived from an EMBL/GenBank/DDBJ whole genome shotgun (WGS) entry which is preliminary data.</text>
</comment>
<name>A0ABQ5KN29_9EUKA</name>
<reference evidence="1" key="1">
    <citation type="submission" date="2022-03" db="EMBL/GenBank/DDBJ databases">
        <title>Draft genome sequence of Aduncisulcus paluster, a free-living microaerophilic Fornicata.</title>
        <authorList>
            <person name="Yuyama I."/>
            <person name="Kume K."/>
            <person name="Tamura T."/>
            <person name="Inagaki Y."/>
            <person name="Hashimoto T."/>
        </authorList>
    </citation>
    <scope>NUCLEOTIDE SEQUENCE</scope>
    <source>
        <strain evidence="1">NY0171</strain>
    </source>
</reference>
<sequence>DHMVGYRSQGPEHPCHYADIDEPGPDGSIVRDLCLQDIANLTVAKWQQFYDERGHTTQDKRGLLPFRVWQFYDAMVGFVKNKQIDQFMIDRHAAELVAAIPTALTSLGDVDLVDDGQHAALATVELMDRSAKRLAPTQLIDAFVALGGKPVVATQDGLWAQFGEQTGILMADSARTLAMIWDSAWAAGGGDKIKKSALQAIPQDQLRELYQQPQFVESLDLDHVESALRYALFLSVMSVG</sequence>
<gene>
    <name evidence="1" type="ORF">ADUPG1_002697</name>
</gene>
<keyword evidence="2" id="KW-1185">Reference proteome</keyword>
<dbReference type="Proteomes" id="UP001057375">
    <property type="component" value="Unassembled WGS sequence"/>
</dbReference>
<organism evidence="1 2">
    <name type="scientific">Aduncisulcus paluster</name>
    <dbReference type="NCBI Taxonomy" id="2918883"/>
    <lineage>
        <taxon>Eukaryota</taxon>
        <taxon>Metamonada</taxon>
        <taxon>Carpediemonas-like organisms</taxon>
        <taxon>Aduncisulcus</taxon>
    </lineage>
</organism>
<evidence type="ECO:0000313" key="1">
    <source>
        <dbReference type="EMBL" id="GKT33911.1"/>
    </source>
</evidence>